<evidence type="ECO:0000256" key="1">
    <source>
        <dbReference type="SAM" id="Phobius"/>
    </source>
</evidence>
<dbReference type="InterPro" id="IPR036938">
    <property type="entry name" value="PAP2/HPO_sf"/>
</dbReference>
<protein>
    <recommendedName>
        <fullName evidence="2">Phosphatidic acid phosphatase type 2/haloperoxidase domain-containing protein</fullName>
    </recommendedName>
</protein>
<dbReference type="SMART" id="SM00014">
    <property type="entry name" value="acidPPc"/>
    <property type="match status" value="1"/>
</dbReference>
<dbReference type="InterPro" id="IPR000326">
    <property type="entry name" value="PAP2/HPO"/>
</dbReference>
<dbReference type="PANTHER" id="PTHR14969:SF13">
    <property type="entry name" value="AT30094P"/>
    <property type="match status" value="1"/>
</dbReference>
<dbReference type="EMBL" id="PCSV01000010">
    <property type="protein sequence ID" value="PIP57283.1"/>
    <property type="molecule type" value="Genomic_DNA"/>
</dbReference>
<name>A0A2H0BHY2_9BACT</name>
<gene>
    <name evidence="3" type="ORF">COX04_00390</name>
</gene>
<feature type="transmembrane region" description="Helical" evidence="1">
    <location>
        <begin position="105"/>
        <end position="123"/>
    </location>
</feature>
<keyword evidence="1" id="KW-0472">Membrane</keyword>
<dbReference type="PANTHER" id="PTHR14969">
    <property type="entry name" value="SPHINGOSINE-1-PHOSPHATE PHOSPHOHYDROLASE"/>
    <property type="match status" value="1"/>
</dbReference>
<comment type="caution">
    <text evidence="3">The sequence shown here is derived from an EMBL/GenBank/DDBJ whole genome shotgun (WGS) entry which is preliminary data.</text>
</comment>
<evidence type="ECO:0000313" key="4">
    <source>
        <dbReference type="Proteomes" id="UP000230759"/>
    </source>
</evidence>
<evidence type="ECO:0000259" key="2">
    <source>
        <dbReference type="SMART" id="SM00014"/>
    </source>
</evidence>
<evidence type="ECO:0000313" key="3">
    <source>
        <dbReference type="EMBL" id="PIP57283.1"/>
    </source>
</evidence>
<dbReference type="AlphaFoldDB" id="A0A2H0BHY2"/>
<keyword evidence="1" id="KW-0812">Transmembrane</keyword>
<dbReference type="Gene3D" id="1.20.144.10">
    <property type="entry name" value="Phosphatidic acid phosphatase type 2/haloperoxidase"/>
    <property type="match status" value="1"/>
</dbReference>
<organism evidence="3 4">
    <name type="scientific">Candidatus Woesebacteria bacterium CG22_combo_CG10-13_8_21_14_all_45_10</name>
    <dbReference type="NCBI Taxonomy" id="1975060"/>
    <lineage>
        <taxon>Bacteria</taxon>
        <taxon>Candidatus Woeseibacteriota</taxon>
    </lineage>
</organism>
<sequence length="153" mass="16837">MNKIIIEFFASFLIWLMFAGLIVLWVIDGKIKKEQVIHALVACFFAWLASVTLKEVFQTTRPFLVDGVAALTLTIPQSGAFPSNHAAVAFALATTIWLHNRKVGWLYLACAVVIGAARVLANVHYPVDILGGVTLGIISAFIFEKIHFPVKRG</sequence>
<dbReference type="GO" id="GO:0042392">
    <property type="term" value="F:sphingosine-1-phosphate phosphatase activity"/>
    <property type="evidence" value="ECO:0007669"/>
    <property type="project" value="TreeGrafter"/>
</dbReference>
<proteinExistence type="predicted"/>
<feature type="transmembrane region" description="Helical" evidence="1">
    <location>
        <begin position="129"/>
        <end position="148"/>
    </location>
</feature>
<feature type="transmembrane region" description="Helical" evidence="1">
    <location>
        <begin position="6"/>
        <end position="27"/>
    </location>
</feature>
<reference evidence="3 4" key="1">
    <citation type="submission" date="2017-09" db="EMBL/GenBank/DDBJ databases">
        <title>Depth-based differentiation of microbial function through sediment-hosted aquifers and enrichment of novel symbionts in the deep terrestrial subsurface.</title>
        <authorList>
            <person name="Probst A.J."/>
            <person name="Ladd B."/>
            <person name="Jarett J.K."/>
            <person name="Geller-Mcgrath D.E."/>
            <person name="Sieber C.M."/>
            <person name="Emerson J.B."/>
            <person name="Anantharaman K."/>
            <person name="Thomas B.C."/>
            <person name="Malmstrom R."/>
            <person name="Stieglmeier M."/>
            <person name="Klingl A."/>
            <person name="Woyke T."/>
            <person name="Ryan C.M."/>
            <person name="Banfield J.F."/>
        </authorList>
    </citation>
    <scope>NUCLEOTIDE SEQUENCE [LARGE SCALE GENOMIC DNA]</scope>
    <source>
        <strain evidence="3">CG22_combo_CG10-13_8_21_14_all_45_10</strain>
    </source>
</reference>
<dbReference type="Proteomes" id="UP000230759">
    <property type="component" value="Unassembled WGS sequence"/>
</dbReference>
<keyword evidence="1" id="KW-1133">Transmembrane helix</keyword>
<feature type="transmembrane region" description="Helical" evidence="1">
    <location>
        <begin position="36"/>
        <end position="53"/>
    </location>
</feature>
<dbReference type="Pfam" id="PF01569">
    <property type="entry name" value="PAP2"/>
    <property type="match status" value="1"/>
</dbReference>
<feature type="domain" description="Phosphatidic acid phosphatase type 2/haloperoxidase" evidence="2">
    <location>
        <begin position="36"/>
        <end position="144"/>
    </location>
</feature>
<dbReference type="SUPFAM" id="SSF48317">
    <property type="entry name" value="Acid phosphatase/Vanadium-dependent haloperoxidase"/>
    <property type="match status" value="1"/>
</dbReference>
<accession>A0A2H0BHY2</accession>